<keyword evidence="4" id="KW-0472">Membrane</keyword>
<proteinExistence type="inferred from homology"/>
<dbReference type="Pfam" id="PF07980">
    <property type="entry name" value="SusD_RagB"/>
    <property type="match status" value="1"/>
</dbReference>
<comment type="subcellular location">
    <subcellularLocation>
        <location evidence="1">Cell outer membrane</location>
    </subcellularLocation>
</comment>
<keyword evidence="9" id="KW-1185">Reference proteome</keyword>
<dbReference type="EMBL" id="RBIQ01000008">
    <property type="protein sequence ID" value="RKR13167.1"/>
    <property type="molecule type" value="Genomic_DNA"/>
</dbReference>
<evidence type="ECO:0000256" key="1">
    <source>
        <dbReference type="ARBA" id="ARBA00004442"/>
    </source>
</evidence>
<feature type="chain" id="PRO_5019844670" evidence="6">
    <location>
        <begin position="28"/>
        <end position="603"/>
    </location>
</feature>
<feature type="domain" description="RagB/SusD" evidence="7">
    <location>
        <begin position="312"/>
        <end position="603"/>
    </location>
</feature>
<evidence type="ECO:0000256" key="6">
    <source>
        <dbReference type="SAM" id="SignalP"/>
    </source>
</evidence>
<evidence type="ECO:0000259" key="7">
    <source>
        <dbReference type="Pfam" id="PF07980"/>
    </source>
</evidence>
<dbReference type="InterPro" id="IPR011990">
    <property type="entry name" value="TPR-like_helical_dom_sf"/>
</dbReference>
<gene>
    <name evidence="8" type="ORF">CLV91_1882</name>
</gene>
<organism evidence="8 9">
    <name type="scientific">Maribacter vaceletii</name>
    <dbReference type="NCBI Taxonomy" id="1206816"/>
    <lineage>
        <taxon>Bacteria</taxon>
        <taxon>Pseudomonadati</taxon>
        <taxon>Bacteroidota</taxon>
        <taxon>Flavobacteriia</taxon>
        <taxon>Flavobacteriales</taxon>
        <taxon>Flavobacteriaceae</taxon>
        <taxon>Maribacter</taxon>
    </lineage>
</organism>
<evidence type="ECO:0000256" key="4">
    <source>
        <dbReference type="ARBA" id="ARBA00023136"/>
    </source>
</evidence>
<evidence type="ECO:0000256" key="3">
    <source>
        <dbReference type="ARBA" id="ARBA00022729"/>
    </source>
</evidence>
<comment type="caution">
    <text evidence="8">The sequence shown here is derived from an EMBL/GenBank/DDBJ whole genome shotgun (WGS) entry which is preliminary data.</text>
</comment>
<dbReference type="InterPro" id="IPR012944">
    <property type="entry name" value="SusD_RagB_dom"/>
</dbReference>
<dbReference type="GO" id="GO:0009279">
    <property type="term" value="C:cell outer membrane"/>
    <property type="evidence" value="ECO:0007669"/>
    <property type="project" value="UniProtKB-SubCell"/>
</dbReference>
<dbReference type="RefSeq" id="WP_121066822.1">
    <property type="nucleotide sequence ID" value="NZ_RBIQ01000008.1"/>
</dbReference>
<keyword evidence="3 6" id="KW-0732">Signal</keyword>
<accession>A0A495EB95</accession>
<evidence type="ECO:0000313" key="8">
    <source>
        <dbReference type="EMBL" id="RKR13167.1"/>
    </source>
</evidence>
<dbReference type="Proteomes" id="UP000269412">
    <property type="component" value="Unassembled WGS sequence"/>
</dbReference>
<keyword evidence="5" id="KW-0998">Cell outer membrane</keyword>
<comment type="similarity">
    <text evidence="2">Belongs to the SusD family.</text>
</comment>
<sequence length="603" mass="68616">MKKIIYKGKWNSILYLFLVLLVASCDSEEFLENTNKAKLTDATQWASDSNADIFINDLYSEIPQFNRFSEQIDYYTDDYNISHYYTAYQWRKGICQVPGSSSTGAWFGSHGPTNGYSWESFFTKVRKCNTALLKLDENKENLSEDFYNKRYDEVRFLRAYFYSEYFMHVGGLPILLEPLDRNTATEDELLAPRATFEETFNFITSELESIVSNENLSIKYNSGEGDAGRATLGAALVVQGWIELFAASPLFNSGSAYISDPSNYVHFANADPSRWAKAAATNKKFIDDYGGVYALIDDLPNLWRASNEYNSEVIWDRQAIEDVGGLSSNYERRGGVTYVLGQYRTWGNYNPTQELVDNFKMANGKAITDPTSGYNPQAPYVDREKRFYDFIVFDGATYKLDWMPEEDIIYTRIDETYADPSKTNQIDLAGATDVGDSGYYQKKRLNPDAAPGSASGQNDVFYRYSEVLLNYAEAQNEAVGPDASVYDAINQVRNRSDLPNLETGLSKEAMRDAIHSERRVELCFENKRFYDNKRLKTAEVVMAVPTHNMVIRNSVPSDNSGVWVYSVEEEEFDTAAFNLRQYMSPIPQNVIDQNSKIAQNPGY</sequence>
<dbReference type="AlphaFoldDB" id="A0A495EB95"/>
<reference evidence="8 9" key="1">
    <citation type="submission" date="2018-10" db="EMBL/GenBank/DDBJ databases">
        <title>Genomic Encyclopedia of Archaeal and Bacterial Type Strains, Phase II (KMG-II): from individual species to whole genera.</title>
        <authorList>
            <person name="Goeker M."/>
        </authorList>
    </citation>
    <scope>NUCLEOTIDE SEQUENCE [LARGE SCALE GENOMIC DNA]</scope>
    <source>
        <strain evidence="8 9">DSM 25230</strain>
    </source>
</reference>
<dbReference type="PROSITE" id="PS51257">
    <property type="entry name" value="PROKAR_LIPOPROTEIN"/>
    <property type="match status" value="1"/>
</dbReference>
<dbReference type="OrthoDB" id="5694214at2"/>
<name>A0A495EB95_9FLAO</name>
<feature type="signal peptide" evidence="6">
    <location>
        <begin position="1"/>
        <end position="27"/>
    </location>
</feature>
<evidence type="ECO:0000256" key="2">
    <source>
        <dbReference type="ARBA" id="ARBA00006275"/>
    </source>
</evidence>
<evidence type="ECO:0000256" key="5">
    <source>
        <dbReference type="ARBA" id="ARBA00023237"/>
    </source>
</evidence>
<dbReference type="Gene3D" id="1.25.40.390">
    <property type="match status" value="1"/>
</dbReference>
<protein>
    <submittedName>
        <fullName evidence="8">Putative outer membrane starch-binding protein</fullName>
    </submittedName>
</protein>
<evidence type="ECO:0000313" key="9">
    <source>
        <dbReference type="Proteomes" id="UP000269412"/>
    </source>
</evidence>
<dbReference type="SUPFAM" id="SSF48452">
    <property type="entry name" value="TPR-like"/>
    <property type="match status" value="1"/>
</dbReference>